<protein>
    <submittedName>
        <fullName evidence="1">Uncharacterized protein</fullName>
    </submittedName>
</protein>
<organism evidence="1">
    <name type="scientific">marine sediment metagenome</name>
    <dbReference type="NCBI Taxonomy" id="412755"/>
    <lineage>
        <taxon>unclassified sequences</taxon>
        <taxon>metagenomes</taxon>
        <taxon>ecological metagenomes</taxon>
    </lineage>
</organism>
<dbReference type="AlphaFoldDB" id="X1PNA9"/>
<accession>X1PNA9</accession>
<reference evidence="1" key="1">
    <citation type="journal article" date="2014" name="Front. Microbiol.">
        <title>High frequency of phylogenetically diverse reductive dehalogenase-homologous genes in deep subseafloor sedimentary metagenomes.</title>
        <authorList>
            <person name="Kawai M."/>
            <person name="Futagami T."/>
            <person name="Toyoda A."/>
            <person name="Takaki Y."/>
            <person name="Nishi S."/>
            <person name="Hori S."/>
            <person name="Arai W."/>
            <person name="Tsubouchi T."/>
            <person name="Morono Y."/>
            <person name="Uchiyama I."/>
            <person name="Ito T."/>
            <person name="Fujiyama A."/>
            <person name="Inagaki F."/>
            <person name="Takami H."/>
        </authorList>
    </citation>
    <scope>NUCLEOTIDE SEQUENCE</scope>
    <source>
        <strain evidence="1">Expedition CK06-06</strain>
    </source>
</reference>
<gene>
    <name evidence="1" type="ORF">S06H3_48681</name>
</gene>
<sequence>MDASRGGLWVAKDVVSNIQYNAGGHCGYRKSYFAINIEFIEDLRQIVRKVDRARLRSRLQALGSKICASSNGFYQQGKGIGTKSTKRKLKG</sequence>
<name>X1PNA9_9ZZZZ</name>
<evidence type="ECO:0000313" key="1">
    <source>
        <dbReference type="EMBL" id="GAI43986.1"/>
    </source>
</evidence>
<dbReference type="EMBL" id="BARV01030674">
    <property type="protein sequence ID" value="GAI43986.1"/>
    <property type="molecule type" value="Genomic_DNA"/>
</dbReference>
<comment type="caution">
    <text evidence="1">The sequence shown here is derived from an EMBL/GenBank/DDBJ whole genome shotgun (WGS) entry which is preliminary data.</text>
</comment>
<proteinExistence type="predicted"/>